<dbReference type="OrthoDB" id="248333at2"/>
<evidence type="ECO:0000313" key="2">
    <source>
        <dbReference type="Proteomes" id="UP000240357"/>
    </source>
</evidence>
<dbReference type="Proteomes" id="UP000240357">
    <property type="component" value="Unassembled WGS sequence"/>
</dbReference>
<dbReference type="AlphaFoldDB" id="A0A2T2Y8Z2"/>
<sequence>MEYHIYCDESDKKGKHFSNFYGAALVKGPDKEDIEHTLRMVFQENNLFNELKWQKVTENYLSKYLAVMDKFFDLIVKNKVKIRILFTQNGYSPVGLTDQHKEDEFFILYYQLIKHSFGLQYCNDKDGPIYLRLYFDLLPETKEKCDIFKNYVHQLQDTPSFKEKNIIIKRDYISEVDSKKHVIMQCLDILLGAMVFRLNDKHKEIPPGKHRRGKRTIAKEKLYKHIYNRICQIKPRFNIGISTGRDSDSDTWNGPYRHWRFISRDYEIDETMFKGNKKNKL</sequence>
<dbReference type="EMBL" id="PYFT01000002">
    <property type="protein sequence ID" value="PSR51977.1"/>
    <property type="molecule type" value="Genomic_DNA"/>
</dbReference>
<comment type="caution">
    <text evidence="1">The sequence shown here is derived from an EMBL/GenBank/DDBJ whole genome shotgun (WGS) entry which is preliminary data.</text>
</comment>
<gene>
    <name evidence="1" type="ORF">AHMF7605_29150</name>
</gene>
<reference evidence="1 2" key="1">
    <citation type="submission" date="2018-03" db="EMBL/GenBank/DDBJ databases">
        <title>Adhaeribacter sp. HMF7605 Genome sequencing and assembly.</title>
        <authorList>
            <person name="Kang H."/>
            <person name="Kang J."/>
            <person name="Cha I."/>
            <person name="Kim H."/>
            <person name="Joh K."/>
        </authorList>
    </citation>
    <scope>NUCLEOTIDE SEQUENCE [LARGE SCALE GENOMIC DNA]</scope>
    <source>
        <strain evidence="1 2">HMF7605</strain>
    </source>
</reference>
<evidence type="ECO:0008006" key="3">
    <source>
        <dbReference type="Google" id="ProtNLM"/>
    </source>
</evidence>
<organism evidence="1 2">
    <name type="scientific">Adhaeribacter arboris</name>
    <dbReference type="NCBI Taxonomy" id="2072846"/>
    <lineage>
        <taxon>Bacteria</taxon>
        <taxon>Pseudomonadati</taxon>
        <taxon>Bacteroidota</taxon>
        <taxon>Cytophagia</taxon>
        <taxon>Cytophagales</taxon>
        <taxon>Hymenobacteraceae</taxon>
        <taxon>Adhaeribacter</taxon>
    </lineage>
</organism>
<name>A0A2T2Y8Z2_9BACT</name>
<dbReference type="InterPro" id="IPR024524">
    <property type="entry name" value="DUF3800"/>
</dbReference>
<dbReference type="Pfam" id="PF12686">
    <property type="entry name" value="DUF3800"/>
    <property type="match status" value="1"/>
</dbReference>
<protein>
    <recommendedName>
        <fullName evidence="3">DUF3800 domain-containing protein</fullName>
    </recommendedName>
</protein>
<keyword evidence="2" id="KW-1185">Reference proteome</keyword>
<evidence type="ECO:0000313" key="1">
    <source>
        <dbReference type="EMBL" id="PSR51977.1"/>
    </source>
</evidence>
<proteinExistence type="predicted"/>
<accession>A0A2T2Y8Z2</accession>
<dbReference type="RefSeq" id="WP_106933796.1">
    <property type="nucleotide sequence ID" value="NZ_PYFT01000002.1"/>
</dbReference>